<accession>A0AA35Z7J3</accession>
<dbReference type="EMBL" id="OX465081">
    <property type="protein sequence ID" value="CAI9287073.1"/>
    <property type="molecule type" value="Genomic_DNA"/>
</dbReference>
<name>A0AA35Z7J3_LACSI</name>
<keyword evidence="2" id="KW-1185">Reference proteome</keyword>
<reference evidence="1" key="1">
    <citation type="submission" date="2023-04" db="EMBL/GenBank/DDBJ databases">
        <authorList>
            <person name="Vijverberg K."/>
            <person name="Xiong W."/>
            <person name="Schranz E."/>
        </authorList>
    </citation>
    <scope>NUCLEOTIDE SEQUENCE</scope>
</reference>
<evidence type="ECO:0000313" key="1">
    <source>
        <dbReference type="EMBL" id="CAI9287073.1"/>
    </source>
</evidence>
<protein>
    <submittedName>
        <fullName evidence="1">Uncharacterized protein</fullName>
    </submittedName>
</protein>
<proteinExistence type="predicted"/>
<dbReference type="AlphaFoldDB" id="A0AA35Z7J3"/>
<organism evidence="1 2">
    <name type="scientific">Lactuca saligna</name>
    <name type="common">Willowleaf lettuce</name>
    <dbReference type="NCBI Taxonomy" id="75948"/>
    <lineage>
        <taxon>Eukaryota</taxon>
        <taxon>Viridiplantae</taxon>
        <taxon>Streptophyta</taxon>
        <taxon>Embryophyta</taxon>
        <taxon>Tracheophyta</taxon>
        <taxon>Spermatophyta</taxon>
        <taxon>Magnoliopsida</taxon>
        <taxon>eudicotyledons</taxon>
        <taxon>Gunneridae</taxon>
        <taxon>Pentapetalae</taxon>
        <taxon>asterids</taxon>
        <taxon>campanulids</taxon>
        <taxon>Asterales</taxon>
        <taxon>Asteraceae</taxon>
        <taxon>Cichorioideae</taxon>
        <taxon>Cichorieae</taxon>
        <taxon>Lactucinae</taxon>
        <taxon>Lactuca</taxon>
    </lineage>
</organism>
<sequence length="169" mass="19238">MHLRSIFFLNQSLKRDHRPSYSSATSSPAQALRSLFHRRRCCRIHPPRRRLPQNKVNVHRVVALREAFMLFDFEDDTVDNKKDGFLGQLIEWLLQQVEFTIIAATNTGAIHTNFTSPNITLRKSGSSMPVPSQLRFGDFFMGTGLSSSENSNLTFSVLATNLHQICTTE</sequence>
<gene>
    <name evidence="1" type="ORF">LSALG_LOCUS26467</name>
</gene>
<evidence type="ECO:0000313" key="2">
    <source>
        <dbReference type="Proteomes" id="UP001177003"/>
    </source>
</evidence>
<dbReference type="Proteomes" id="UP001177003">
    <property type="component" value="Chromosome 5"/>
</dbReference>